<keyword evidence="1" id="KW-0812">Transmembrane</keyword>
<dbReference type="AlphaFoldDB" id="A0A6P1UVV9"/>
<feature type="transmembrane region" description="Helical" evidence="1">
    <location>
        <begin position="36"/>
        <end position="56"/>
    </location>
</feature>
<evidence type="ECO:0008006" key="4">
    <source>
        <dbReference type="Google" id="ProtNLM"/>
    </source>
</evidence>
<keyword evidence="1" id="KW-0472">Membrane</keyword>
<dbReference type="Proteomes" id="UP000464389">
    <property type="component" value="Chromosome"/>
</dbReference>
<organism evidence="2 3">
    <name type="scientific">Klebsiella michiganensis</name>
    <dbReference type="NCBI Taxonomy" id="1134687"/>
    <lineage>
        <taxon>Bacteria</taxon>
        <taxon>Pseudomonadati</taxon>
        <taxon>Pseudomonadota</taxon>
        <taxon>Gammaproteobacteria</taxon>
        <taxon>Enterobacterales</taxon>
        <taxon>Enterobacteriaceae</taxon>
        <taxon>Klebsiella/Raoultella group</taxon>
        <taxon>Klebsiella</taxon>
    </lineage>
</organism>
<sequence>MKMNDQQGTIITQFFAWFASISAVLGITTQDLAYILFGFIGVVISIASFVLGRIDARTKRKEDRKRTDLLEEYLHGVQKKPVSERPSSAEVITQAMNRINNDGATD</sequence>
<evidence type="ECO:0000256" key="1">
    <source>
        <dbReference type="SAM" id="Phobius"/>
    </source>
</evidence>
<evidence type="ECO:0000313" key="3">
    <source>
        <dbReference type="Proteomes" id="UP000464389"/>
    </source>
</evidence>
<dbReference type="RefSeq" id="WP_162121766.1">
    <property type="nucleotide sequence ID" value="NZ_CP048108.1"/>
</dbReference>
<reference evidence="2 3" key="1">
    <citation type="submission" date="2020-01" db="EMBL/GenBank/DDBJ databases">
        <title>Bactrocera dorsalis gut bacteria genome.</title>
        <authorList>
            <person name="Zhang H."/>
            <person name="Cai Z."/>
        </authorList>
    </citation>
    <scope>NUCLEOTIDE SEQUENCE [LARGE SCALE GENOMIC DNA]</scope>
    <source>
        <strain evidence="2 3">BD177</strain>
    </source>
</reference>
<name>A0A6P1UVV9_9ENTR</name>
<protein>
    <recommendedName>
        <fullName evidence="4">Phage holin</fullName>
    </recommendedName>
</protein>
<keyword evidence="1" id="KW-1133">Transmembrane helix</keyword>
<evidence type="ECO:0000313" key="2">
    <source>
        <dbReference type="EMBL" id="QHS46255.1"/>
    </source>
</evidence>
<accession>A0A6P1UVV9</accession>
<proteinExistence type="predicted"/>
<gene>
    <name evidence="2" type="ORF">GW952_11945</name>
</gene>
<dbReference type="EMBL" id="CP048108">
    <property type="protein sequence ID" value="QHS46255.1"/>
    <property type="molecule type" value="Genomic_DNA"/>
</dbReference>